<accession>A0A059ZVS8</accession>
<proteinExistence type="predicted"/>
<gene>
    <name evidence="2" type="ORF">Acaty_c1703</name>
</gene>
<protein>
    <recommendedName>
        <fullName evidence="4">Chorismate mutase</fullName>
    </recommendedName>
</protein>
<dbReference type="Proteomes" id="UP000005522">
    <property type="component" value="Chromosome"/>
</dbReference>
<dbReference type="HOGENOM" id="CLU_2581693_0_0_6"/>
<dbReference type="KEGG" id="acz:Acaty_c1703"/>
<dbReference type="EMBL" id="CP005986">
    <property type="protein sequence ID" value="AIA55563.1"/>
    <property type="molecule type" value="Genomic_DNA"/>
</dbReference>
<sequence length="80" mass="8851">MTRSFVRTLVFTSALVLAGVGTAQAEPRPAIQAAIQQIDQALFILQHRAAHDFGGHRVVAIRQLQHARQQLILAERADVR</sequence>
<dbReference type="AlphaFoldDB" id="A0A059ZVS8"/>
<name>A0A059ZVS8_ACICK</name>
<dbReference type="RefSeq" id="WP_004872699.1">
    <property type="nucleotide sequence ID" value="NZ_CP005986.1"/>
</dbReference>
<feature type="chain" id="PRO_5001585419" description="Chorismate mutase" evidence="1">
    <location>
        <begin position="26"/>
        <end position="80"/>
    </location>
</feature>
<evidence type="ECO:0008006" key="4">
    <source>
        <dbReference type="Google" id="ProtNLM"/>
    </source>
</evidence>
<evidence type="ECO:0000256" key="1">
    <source>
        <dbReference type="SAM" id="SignalP"/>
    </source>
</evidence>
<evidence type="ECO:0000313" key="2">
    <source>
        <dbReference type="EMBL" id="AIA55563.1"/>
    </source>
</evidence>
<organism evidence="2 3">
    <name type="scientific">Acidithiobacillus caldus (strain ATCC 51756 / DSM 8584 / KU)</name>
    <dbReference type="NCBI Taxonomy" id="637389"/>
    <lineage>
        <taxon>Bacteria</taxon>
        <taxon>Pseudomonadati</taxon>
        <taxon>Pseudomonadota</taxon>
        <taxon>Acidithiobacillia</taxon>
        <taxon>Acidithiobacillales</taxon>
        <taxon>Acidithiobacillaceae</taxon>
        <taxon>Acidithiobacillus</taxon>
    </lineage>
</organism>
<keyword evidence="1" id="KW-0732">Signal</keyword>
<dbReference type="eggNOG" id="ENOG5031FP8">
    <property type="taxonomic scope" value="Bacteria"/>
</dbReference>
<evidence type="ECO:0000313" key="3">
    <source>
        <dbReference type="Proteomes" id="UP000005522"/>
    </source>
</evidence>
<reference evidence="2 3" key="1">
    <citation type="journal article" date="2009" name="J. Bacteriol.">
        <title>Draft genome sequence of the extremely acidophilic bacterium Acidithiobacillus caldus ATCC 51756 reveals metabolic versatility in the genus Acidithiobacillus.</title>
        <authorList>
            <person name="Valdes J."/>
            <person name="Quatrini R."/>
            <person name="Hallberg K."/>
            <person name="Dopson M."/>
            <person name="Valenzuela P.D."/>
            <person name="Holmes D.S."/>
        </authorList>
    </citation>
    <scope>NUCLEOTIDE SEQUENCE [LARGE SCALE GENOMIC DNA]</scope>
    <source>
        <strain evidence="3">ATCC 51756 / DSM 8584 / KU</strain>
    </source>
</reference>
<feature type="signal peptide" evidence="1">
    <location>
        <begin position="1"/>
        <end position="25"/>
    </location>
</feature>